<proteinExistence type="predicted"/>
<feature type="compositionally biased region" description="Low complexity" evidence="7">
    <location>
        <begin position="273"/>
        <end position="288"/>
    </location>
</feature>
<dbReference type="InterPro" id="IPR050660">
    <property type="entry name" value="NEK_Ser/Thr_kinase"/>
</dbReference>
<protein>
    <recommendedName>
        <fullName evidence="1">non-specific serine/threonine protein kinase</fullName>
        <ecNumber evidence="1">2.7.11.1</ecNumber>
    </recommendedName>
</protein>
<dbReference type="InterPro" id="IPR011009">
    <property type="entry name" value="Kinase-like_dom_sf"/>
</dbReference>
<evidence type="ECO:0000256" key="7">
    <source>
        <dbReference type="SAM" id="MobiDB-lite"/>
    </source>
</evidence>
<keyword evidence="10" id="KW-1185">Reference proteome</keyword>
<keyword evidence="4 9" id="KW-0418">Kinase</keyword>
<organism evidence="9 10">
    <name type="scientific">Pirellula staleyi (strain ATCC 27377 / DSM 6068 / ICPB 4128)</name>
    <name type="common">Pirella staleyi</name>
    <dbReference type="NCBI Taxonomy" id="530564"/>
    <lineage>
        <taxon>Bacteria</taxon>
        <taxon>Pseudomonadati</taxon>
        <taxon>Planctomycetota</taxon>
        <taxon>Planctomycetia</taxon>
        <taxon>Pirellulales</taxon>
        <taxon>Pirellulaceae</taxon>
        <taxon>Pirellula</taxon>
    </lineage>
</organism>
<dbReference type="Pfam" id="PF13809">
    <property type="entry name" value="Tubulin_2"/>
    <property type="match status" value="1"/>
</dbReference>
<dbReference type="InterPro" id="IPR025904">
    <property type="entry name" value="Tubulin-like"/>
</dbReference>
<feature type="region of interest" description="Disordered" evidence="7">
    <location>
        <begin position="303"/>
        <end position="347"/>
    </location>
</feature>
<feature type="domain" description="Protein kinase" evidence="8">
    <location>
        <begin position="16"/>
        <end position="265"/>
    </location>
</feature>
<dbReference type="HOGENOM" id="CLU_280022_0_0_0"/>
<feature type="compositionally biased region" description="Polar residues" evidence="7">
    <location>
        <begin position="735"/>
        <end position="746"/>
    </location>
</feature>
<evidence type="ECO:0000256" key="6">
    <source>
        <dbReference type="SAM" id="Coils"/>
    </source>
</evidence>
<evidence type="ECO:0000256" key="2">
    <source>
        <dbReference type="ARBA" id="ARBA00022679"/>
    </source>
</evidence>
<dbReference type="InterPro" id="IPR000719">
    <property type="entry name" value="Prot_kinase_dom"/>
</dbReference>
<keyword evidence="5" id="KW-0067">ATP-binding</keyword>
<dbReference type="Gene3D" id="3.40.50.1440">
    <property type="entry name" value="Tubulin/FtsZ, GTPase domain"/>
    <property type="match status" value="1"/>
</dbReference>
<feature type="coiled-coil region" evidence="6">
    <location>
        <begin position="1004"/>
        <end position="1031"/>
    </location>
</feature>
<dbReference type="OrthoDB" id="278998at2"/>
<reference evidence="9 10" key="1">
    <citation type="journal article" date="2009" name="Stand. Genomic Sci.">
        <title>Complete genome sequence of Pirellula staleyi type strain (ATCC 27377).</title>
        <authorList>
            <person name="Clum A."/>
            <person name="Tindall B.J."/>
            <person name="Sikorski J."/>
            <person name="Ivanova N."/>
            <person name="Mavrommatis K."/>
            <person name="Lucas S."/>
            <person name="Glavina del Rio T."/>
            <person name="Nolan M."/>
            <person name="Chen F."/>
            <person name="Tice H."/>
            <person name="Pitluck S."/>
            <person name="Cheng J.F."/>
            <person name="Chertkov O."/>
            <person name="Brettin T."/>
            <person name="Han C."/>
            <person name="Detter J.C."/>
            <person name="Kuske C."/>
            <person name="Bruce D."/>
            <person name="Goodwin L."/>
            <person name="Ovchinikova G."/>
            <person name="Pati A."/>
            <person name="Mikhailova N."/>
            <person name="Chen A."/>
            <person name="Palaniappan K."/>
            <person name="Land M."/>
            <person name="Hauser L."/>
            <person name="Chang Y.J."/>
            <person name="Jeffries C.D."/>
            <person name="Chain P."/>
            <person name="Rohde M."/>
            <person name="Goker M."/>
            <person name="Bristow J."/>
            <person name="Eisen J.A."/>
            <person name="Markowitz V."/>
            <person name="Hugenholtz P."/>
            <person name="Kyrpides N.C."/>
            <person name="Klenk H.P."/>
            <person name="Lapidus A."/>
        </authorList>
    </citation>
    <scope>NUCLEOTIDE SEQUENCE [LARGE SCALE GENOMIC DNA]</scope>
    <source>
        <strain evidence="10">ATCC 27377 / DSM 6068 / ICPB 4128</strain>
    </source>
</reference>
<dbReference type="KEGG" id="psl:Psta_0486"/>
<keyword evidence="9" id="KW-0723">Serine/threonine-protein kinase</keyword>
<dbReference type="AlphaFoldDB" id="D2R3E3"/>
<dbReference type="PANTHER" id="PTHR43671">
    <property type="entry name" value="SERINE/THREONINE-PROTEIN KINASE NEK"/>
    <property type="match status" value="1"/>
</dbReference>
<dbReference type="Pfam" id="PF00069">
    <property type="entry name" value="Pkinase"/>
    <property type="match status" value="1"/>
</dbReference>
<name>D2R3E3_PIRSD</name>
<keyword evidence="2" id="KW-0808">Transferase</keyword>
<evidence type="ECO:0000256" key="1">
    <source>
        <dbReference type="ARBA" id="ARBA00012513"/>
    </source>
</evidence>
<accession>D2R3E3</accession>
<sequence length="1206" mass="130813">MSSPLVSRSPEPIPGYRVVQRIGAGGYGEVWTAEAPGQLIKAIKFVYGLLDEDRAARELKALNRIKGVRHPFLLSLERIEVVDSQLLIVTELADCSLKDRYEQCRKAGQTGIAREELLQHLHDAADALDYMSEQHSLQHLDVKPENMLIVGGRIKVADFGLVKDIQDCTASMMGGLTPVYAPPEVFEGRPSKRSDQYSLAIVYQEMLTGMLPFPGKTAAQLAAQHLNARPRLLPLPAYDQTVVGRALSKNPKDRFNSCRELVEMLQSAPRRAAEAAVAAPRSPATPVTGDSATLGKTQAHALAKPSENHDGASDSGNVTDRTAHQSHGAIPSRDGRAQTSRGTSDIERDLDAASDLVQQYGSDTGEPRASGPWTTSLEGLEASLPAIDLPPLKVEPQQVAPPTIVIGIGGTAGRVLSALRKRQADLPAEQQAAMILLDTDSRDLSRAVTQTGSAALDPEDTVHLPLRKTQDYRTDSRKILEWLSRRWLYNIPRSLQTEGLRPLGRLAMVDSSDLIWAKLRQVMKLAISSGSSNQLSPRVIVVASIAGGTGSGMVIDIGYAARQVLAELGHAHAGVSGVLLSGTNRNPQSQQLAQVNSFALLEELAQLEHREAVYPGDGALGLKTPSIGTTPFDHVYVSTLGLEMSAPQYESACQKVADFLAIETQSPSAAFFEGCRREMSSVDNSQLRWLRTFGICQIGFSHDVALDKIAARVGEAVVQRWQGDVKKSDPKKSTRQFGASPSTTVTPPVLSREKEVESQMAQLVESAGLTLEPLMNLLHAAAAEQLGGDPEQVFAALLKHRGNSADLPIDPWLVAVGDLFGRRVLGDELAPIQPSPLRLAIEEQLPRLVAPFTATCRKWFEMMLEDPHYRLRGAQKSVKWLEAHLKGISGQLREMRTRMEQESIQIERALQSIAHPDPKSSRGVKKPTLAEVQAAVLRLCRLRMIETNSALTGQLVVAVQGSLLGVSDWLFDFGRELTHLSQQITGEVAEASESEASPQAEQLLQLKEAVMEQLVSNLDALAAEVDQSLMESTIVPAGGMRAMIMGGNDKREVLLAAMQQQLRRVLLARLEQIDLARLLITDPSSGDGADGKNAVLSQCLTSMLPTESRFGGERRLVCLVPQKSAAGLTPSLVGQRLGKDQFTQDPTLLAQADSDLVICVEQGSLSLAHLAASIIEHRSDLAQLAARLHCRSDIDWQPLLTSSACQ</sequence>
<dbReference type="eggNOG" id="COG0515">
    <property type="taxonomic scope" value="Bacteria"/>
</dbReference>
<dbReference type="STRING" id="530564.Psta_0486"/>
<dbReference type="SUPFAM" id="SSF52490">
    <property type="entry name" value="Tubulin nucleotide-binding domain-like"/>
    <property type="match status" value="1"/>
</dbReference>
<feature type="region of interest" description="Disordered" evidence="7">
    <location>
        <begin position="273"/>
        <end position="292"/>
    </location>
</feature>
<evidence type="ECO:0000256" key="4">
    <source>
        <dbReference type="ARBA" id="ARBA00022777"/>
    </source>
</evidence>
<dbReference type="CDD" id="cd14014">
    <property type="entry name" value="STKc_PknB_like"/>
    <property type="match status" value="1"/>
</dbReference>
<dbReference type="GO" id="GO:0004674">
    <property type="term" value="F:protein serine/threonine kinase activity"/>
    <property type="evidence" value="ECO:0007669"/>
    <property type="project" value="UniProtKB-KW"/>
</dbReference>
<dbReference type="EC" id="2.7.11.1" evidence="1"/>
<evidence type="ECO:0000259" key="8">
    <source>
        <dbReference type="PROSITE" id="PS50011"/>
    </source>
</evidence>
<evidence type="ECO:0000313" key="10">
    <source>
        <dbReference type="Proteomes" id="UP000001887"/>
    </source>
</evidence>
<evidence type="ECO:0000256" key="3">
    <source>
        <dbReference type="ARBA" id="ARBA00022741"/>
    </source>
</evidence>
<evidence type="ECO:0000313" key="9">
    <source>
        <dbReference type="EMBL" id="ADB15174.1"/>
    </source>
</evidence>
<evidence type="ECO:0000256" key="5">
    <source>
        <dbReference type="ARBA" id="ARBA00022840"/>
    </source>
</evidence>
<dbReference type="SMART" id="SM00220">
    <property type="entry name" value="S_TKc"/>
    <property type="match status" value="1"/>
</dbReference>
<dbReference type="PANTHER" id="PTHR43671:SF13">
    <property type="entry name" value="SERINE_THREONINE-PROTEIN KINASE NEK2"/>
    <property type="match status" value="1"/>
</dbReference>
<dbReference type="EMBL" id="CP001848">
    <property type="protein sequence ID" value="ADB15174.1"/>
    <property type="molecule type" value="Genomic_DNA"/>
</dbReference>
<gene>
    <name evidence="9" type="ordered locus">Psta_0486</name>
</gene>
<dbReference type="InterPro" id="IPR036525">
    <property type="entry name" value="Tubulin/FtsZ_GTPase_sf"/>
</dbReference>
<feature type="region of interest" description="Disordered" evidence="7">
    <location>
        <begin position="724"/>
        <end position="747"/>
    </location>
</feature>
<keyword evidence="3" id="KW-0547">Nucleotide-binding</keyword>
<keyword evidence="6" id="KW-0175">Coiled coil</keyword>
<dbReference type="PROSITE" id="PS50011">
    <property type="entry name" value="PROTEIN_KINASE_DOM"/>
    <property type="match status" value="1"/>
</dbReference>
<dbReference type="InterPro" id="IPR008271">
    <property type="entry name" value="Ser/Thr_kinase_AS"/>
</dbReference>
<dbReference type="PROSITE" id="PS00108">
    <property type="entry name" value="PROTEIN_KINASE_ST"/>
    <property type="match status" value="1"/>
</dbReference>
<dbReference type="SUPFAM" id="SSF56112">
    <property type="entry name" value="Protein kinase-like (PK-like)"/>
    <property type="match status" value="1"/>
</dbReference>
<dbReference type="GO" id="GO:0005524">
    <property type="term" value="F:ATP binding"/>
    <property type="evidence" value="ECO:0007669"/>
    <property type="project" value="UniProtKB-KW"/>
</dbReference>
<dbReference type="Gene3D" id="1.10.510.10">
    <property type="entry name" value="Transferase(Phosphotransferase) domain 1"/>
    <property type="match status" value="1"/>
</dbReference>
<dbReference type="Proteomes" id="UP000001887">
    <property type="component" value="Chromosome"/>
</dbReference>